<feature type="region of interest" description="Disordered" evidence="2">
    <location>
        <begin position="895"/>
        <end position="915"/>
    </location>
</feature>
<feature type="compositionally biased region" description="Acidic residues" evidence="2">
    <location>
        <begin position="488"/>
        <end position="498"/>
    </location>
</feature>
<feature type="compositionally biased region" description="Basic and acidic residues" evidence="2">
    <location>
        <begin position="113"/>
        <end position="129"/>
    </location>
</feature>
<feature type="compositionally biased region" description="Acidic residues" evidence="2">
    <location>
        <begin position="393"/>
        <end position="419"/>
    </location>
</feature>
<feature type="chain" id="PRO_5045554017" description="LysM domain-containing protein" evidence="3">
    <location>
        <begin position="23"/>
        <end position="915"/>
    </location>
</feature>
<accession>A0ABQ1RE10</accession>
<evidence type="ECO:0000256" key="3">
    <source>
        <dbReference type="SAM" id="SignalP"/>
    </source>
</evidence>
<feature type="compositionally biased region" description="Acidic residues" evidence="2">
    <location>
        <begin position="450"/>
        <end position="465"/>
    </location>
</feature>
<keyword evidence="5" id="KW-1185">Reference proteome</keyword>
<feature type="compositionally biased region" description="Acidic residues" evidence="2">
    <location>
        <begin position="430"/>
        <end position="443"/>
    </location>
</feature>
<evidence type="ECO:0000313" key="5">
    <source>
        <dbReference type="Proteomes" id="UP000614272"/>
    </source>
</evidence>
<feature type="compositionally biased region" description="Acidic residues" evidence="2">
    <location>
        <begin position="513"/>
        <end position="608"/>
    </location>
</feature>
<evidence type="ECO:0000256" key="1">
    <source>
        <dbReference type="SAM" id="Coils"/>
    </source>
</evidence>
<feature type="coiled-coil region" evidence="1">
    <location>
        <begin position="147"/>
        <end position="220"/>
    </location>
</feature>
<feature type="region of interest" description="Disordered" evidence="2">
    <location>
        <begin position="513"/>
        <end position="814"/>
    </location>
</feature>
<feature type="region of interest" description="Disordered" evidence="2">
    <location>
        <begin position="284"/>
        <end position="304"/>
    </location>
</feature>
<dbReference type="EMBL" id="BMGJ01000008">
    <property type="protein sequence ID" value="GGD67250.1"/>
    <property type="molecule type" value="Genomic_DNA"/>
</dbReference>
<feature type="compositionally biased region" description="Acidic residues" evidence="2">
    <location>
        <begin position="649"/>
        <end position="659"/>
    </location>
</feature>
<evidence type="ECO:0008006" key="6">
    <source>
        <dbReference type="Google" id="ProtNLM"/>
    </source>
</evidence>
<dbReference type="InterPro" id="IPR020011">
    <property type="entry name" value="FimV_C"/>
</dbReference>
<feature type="compositionally biased region" description="Basic and acidic residues" evidence="2">
    <location>
        <begin position="715"/>
        <end position="730"/>
    </location>
</feature>
<protein>
    <recommendedName>
        <fullName evidence="6">LysM domain-containing protein</fullName>
    </recommendedName>
</protein>
<feature type="signal peptide" evidence="3">
    <location>
        <begin position="1"/>
        <end position="22"/>
    </location>
</feature>
<keyword evidence="1" id="KW-0175">Coiled coil</keyword>
<feature type="region of interest" description="Disordered" evidence="2">
    <location>
        <begin position="113"/>
        <end position="146"/>
    </location>
</feature>
<feature type="compositionally biased region" description="Basic and acidic residues" evidence="2">
    <location>
        <begin position="748"/>
        <end position="759"/>
    </location>
</feature>
<proteinExistence type="predicted"/>
<organism evidence="4 5">
    <name type="scientific">Lacimicrobium alkaliphilum</name>
    <dbReference type="NCBI Taxonomy" id="1526571"/>
    <lineage>
        <taxon>Bacteria</taxon>
        <taxon>Pseudomonadati</taxon>
        <taxon>Pseudomonadota</taxon>
        <taxon>Gammaproteobacteria</taxon>
        <taxon>Alteromonadales</taxon>
        <taxon>Alteromonadaceae</taxon>
        <taxon>Lacimicrobium</taxon>
    </lineage>
</organism>
<dbReference type="Proteomes" id="UP000614272">
    <property type="component" value="Unassembled WGS sequence"/>
</dbReference>
<keyword evidence="3" id="KW-0732">Signal</keyword>
<evidence type="ECO:0000313" key="4">
    <source>
        <dbReference type="EMBL" id="GGD67250.1"/>
    </source>
</evidence>
<dbReference type="Gene3D" id="1.20.58.2200">
    <property type="match status" value="1"/>
</dbReference>
<name>A0ABQ1RE10_9ALTE</name>
<comment type="caution">
    <text evidence="4">The sequence shown here is derived from an EMBL/GenBank/DDBJ whole genome shotgun (WGS) entry which is preliminary data.</text>
</comment>
<dbReference type="RefSeq" id="WP_099034964.1">
    <property type="nucleotide sequence ID" value="NZ_NISX01000009.1"/>
</dbReference>
<feature type="compositionally biased region" description="Basic and acidic residues" evidence="2">
    <location>
        <begin position="905"/>
        <end position="915"/>
    </location>
</feature>
<sequence>MRMRQLLIVGLACYLSSSILWASDFQQVQIKGPKDSTRQYSGVEYGPIESSDTLWSIARRYRQNNDLSIYQVMAAIYELNPGAFEQQNLNLMVDGSMLKLPSEAYIQRFDPAEAQRRAEDDERRWRDARGSAGAGSTIKPAKQVASTDDLSAARQALEAKLTNLDQQNRNEFEQLRRQISASIESVQALLDDNERVYGRLDAVNEDIEELRNRIGQEGEIQQQMGQLLALQNELLARSEQQQAREQQQAWYEHTALKITAGVIPSLLLLGGLFMWLRRRQSAPASEPAEVKKVETPAPAAQDNEMDDLSDALTDEMSDDFDEPEQDDDDDLFGEELLDDVLTDELEESLDAALEDELENFDDLSDEMLVPEDKEQQDAREDETDDQDALKQDELDDLFAEDSDEDAIDLSELDDDEEDASAQSGQTQSESQDDAEPAEEEADLDAGNVSGDEDEKPEISIDELLDEPVSKQTDEPEDFVDKLDKSEQLSDELVGELDQEITAKNQQLDQLTDDLLGELEQADTMQDELSDELIEELDEEDQAPQQQEDSDPQDSISDELLEELEGENVEDDSASSDAQDDLSDELLDELVAEGSIDDAGEEQDEADLQSEEKSDSQDAASKPDDVVKEQEPVEKTEQAGADKQQQSETDNGDQADEDSDASQQELDAMLEAEFEQNQEELTEQSVDEFDGLEQSSDQDQSPGKPAADEADSDVDTAQHDSNSDQQEKQQVDDELEKELNELPDLGDWLENHEQGKQDKEQGDDELLDELESSDFDEMLESMEQEDDQESDLDIETLLNEQLAEPEEPKPLADTEDDFLDIDALLNESVEAEEEDNEEKPLNLDAAMDGYATATADEDEGNVDVDNDNGMGAKLDLARAYLEMDDNESAVELLQQVAEKGDEEQQEEAKGILDKLL</sequence>
<feature type="compositionally biased region" description="Acidic residues" evidence="2">
    <location>
        <begin position="760"/>
        <end position="793"/>
    </location>
</feature>
<evidence type="ECO:0000256" key="2">
    <source>
        <dbReference type="SAM" id="MobiDB-lite"/>
    </source>
</evidence>
<feature type="compositionally biased region" description="Acidic residues" evidence="2">
    <location>
        <begin position="667"/>
        <end position="690"/>
    </location>
</feature>
<feature type="compositionally biased region" description="Basic and acidic residues" evidence="2">
    <location>
        <begin position="467"/>
        <end position="487"/>
    </location>
</feature>
<dbReference type="InterPro" id="IPR038440">
    <property type="entry name" value="FimV_C_sf"/>
</dbReference>
<feature type="compositionally biased region" description="Basic and acidic residues" evidence="2">
    <location>
        <begin position="609"/>
        <end position="636"/>
    </location>
</feature>
<reference evidence="5" key="1">
    <citation type="journal article" date="2019" name="Int. J. Syst. Evol. Microbiol.">
        <title>The Global Catalogue of Microorganisms (GCM) 10K type strain sequencing project: providing services to taxonomists for standard genome sequencing and annotation.</title>
        <authorList>
            <consortium name="The Broad Institute Genomics Platform"/>
            <consortium name="The Broad Institute Genome Sequencing Center for Infectious Disease"/>
            <person name="Wu L."/>
            <person name="Ma J."/>
        </authorList>
    </citation>
    <scope>NUCLEOTIDE SEQUENCE [LARGE SCALE GENOMIC DNA]</scope>
    <source>
        <strain evidence="5">CGMCC 1.12923</strain>
    </source>
</reference>
<feature type="compositionally biased region" description="Acidic residues" evidence="2">
    <location>
        <begin position="355"/>
        <end position="369"/>
    </location>
</feature>
<dbReference type="NCBIfam" id="TIGR03504">
    <property type="entry name" value="FimV_Cterm"/>
    <property type="match status" value="1"/>
</dbReference>
<feature type="region of interest" description="Disordered" evidence="2">
    <location>
        <begin position="355"/>
        <end position="500"/>
    </location>
</feature>
<dbReference type="NCBIfam" id="TIGR03505">
    <property type="entry name" value="FimV_core"/>
    <property type="match status" value="1"/>
</dbReference>
<dbReference type="InterPro" id="IPR020012">
    <property type="entry name" value="LysM_FimV"/>
</dbReference>
<gene>
    <name evidence="4" type="ORF">GCM10011357_23050</name>
</gene>